<sequence>MSSVASILTGTPAVVNPALVSGGGGGGSTAPQFTATGVAGAGGFVSSGAGANVTLNNGTFVSYVDTLAVPPGGAEVVVLGSDVGGNGPRWTIGYNNSDVGDGFAGADLAVKCYADDGNLIATPFSIARDTGIVSMPESFEASAGEVGAPATVGGGVLNINGTLGLSRVYDQLYNVPPATAQGAYAFQSTKLAASTFVDFISNGNSTIITAPVPVGAQNASIFKLRVVGGWTYATPSGFIANMAIYGATDPAALVPDDTSMDTVMVYDVFSGDQIRFEVNPHFLVGSEAVSLVYLREMVFTVTNPTLATVTNLYLVVRPTPADGSQTIGSVTTDNGGPTYANCEAYL</sequence>
<evidence type="ECO:0000313" key="1">
    <source>
        <dbReference type="EMBL" id="AIW01861.1"/>
    </source>
</evidence>
<dbReference type="RefSeq" id="YP_009177786.1">
    <property type="nucleotide sequence ID" value="NC_028269.1"/>
</dbReference>
<dbReference type="Proteomes" id="UP000201191">
    <property type="component" value="Segment"/>
</dbReference>
<dbReference type="EMBL" id="KM502589">
    <property type="protein sequence ID" value="AIW01861.1"/>
    <property type="molecule type" value="Genomic_DNA"/>
</dbReference>
<accession>A0A0A0RJS0</accession>
<organism evidence="1 2">
    <name type="scientific">Yellowstone Lake virophage 5</name>
    <dbReference type="NCBI Taxonomy" id="1557033"/>
    <lineage>
        <taxon>Viruses</taxon>
        <taxon>Varidnaviria</taxon>
        <taxon>Bamfordvirae</taxon>
        <taxon>Preplasmiviricota</taxon>
        <taxon>Polisuviricotina</taxon>
        <taxon>Virophaviricetes</taxon>
        <taxon>Priklausovirales</taxon>
        <taxon>Burtonviroviridae</taxon>
        <taxon>Burquivirus</taxon>
        <taxon>Burquivirus flavolapense</taxon>
    </lineage>
</organism>
<dbReference type="GeneID" id="26131748"/>
<protein>
    <submittedName>
        <fullName evidence="1">Uncharacterized protein</fullName>
    </submittedName>
</protein>
<dbReference type="KEGG" id="vg:26131748"/>
<keyword evidence="2" id="KW-1185">Reference proteome</keyword>
<reference evidence="1 2" key="1">
    <citation type="journal article" date="2014" name="J. Virol.">
        <title>Three novel virophage genomes discovered from Yellowstone Lake metagenomes.</title>
        <authorList>
            <person name="Zhou J."/>
            <person name="Sun D."/>
            <person name="Childers A."/>
            <person name="McDermott T.R."/>
            <person name="Wang Y."/>
            <person name="Liles M.R."/>
        </authorList>
    </citation>
    <scope>NUCLEOTIDE SEQUENCE [LARGE SCALE GENOMIC DNA]</scope>
</reference>
<evidence type="ECO:0000313" key="2">
    <source>
        <dbReference type="Proteomes" id="UP000201191"/>
    </source>
</evidence>
<name>A0A0A0RJS0_9VIRU</name>
<gene>
    <name evidence="1" type="ORF">YSLV5_ORF03</name>
</gene>
<proteinExistence type="predicted"/>